<comment type="caution">
    <text evidence="2">The sequence shown here is derived from an EMBL/GenBank/DDBJ whole genome shotgun (WGS) entry which is preliminary data.</text>
</comment>
<dbReference type="Proteomes" id="UP001469553">
    <property type="component" value="Unassembled WGS sequence"/>
</dbReference>
<accession>A0ABV1AAL7</accession>
<gene>
    <name evidence="2" type="ORF">AMECASPLE_022242</name>
</gene>
<keyword evidence="3" id="KW-1185">Reference proteome</keyword>
<evidence type="ECO:0000313" key="3">
    <source>
        <dbReference type="Proteomes" id="UP001469553"/>
    </source>
</evidence>
<name>A0ABV1AAL7_9TELE</name>
<organism evidence="2 3">
    <name type="scientific">Ameca splendens</name>
    <dbReference type="NCBI Taxonomy" id="208324"/>
    <lineage>
        <taxon>Eukaryota</taxon>
        <taxon>Metazoa</taxon>
        <taxon>Chordata</taxon>
        <taxon>Craniata</taxon>
        <taxon>Vertebrata</taxon>
        <taxon>Euteleostomi</taxon>
        <taxon>Actinopterygii</taxon>
        <taxon>Neopterygii</taxon>
        <taxon>Teleostei</taxon>
        <taxon>Neoteleostei</taxon>
        <taxon>Acanthomorphata</taxon>
        <taxon>Ovalentaria</taxon>
        <taxon>Atherinomorphae</taxon>
        <taxon>Cyprinodontiformes</taxon>
        <taxon>Goodeidae</taxon>
        <taxon>Ameca</taxon>
    </lineage>
</organism>
<dbReference type="EMBL" id="JAHRIP010086608">
    <property type="protein sequence ID" value="MEQ2315430.1"/>
    <property type="molecule type" value="Genomic_DNA"/>
</dbReference>
<sequence length="55" mass="5836">VNNRTEMAAMECEGNQNSGVTAAEVSSCLRRNRKGGEGRGRTGLMKTPAAKVRLA</sequence>
<reference evidence="2 3" key="1">
    <citation type="submission" date="2021-06" db="EMBL/GenBank/DDBJ databases">
        <authorList>
            <person name="Palmer J.M."/>
        </authorList>
    </citation>
    <scope>NUCLEOTIDE SEQUENCE [LARGE SCALE GENOMIC DNA]</scope>
    <source>
        <strain evidence="2 3">AS_MEX2019</strain>
        <tissue evidence="2">Muscle</tissue>
    </source>
</reference>
<feature type="region of interest" description="Disordered" evidence="1">
    <location>
        <begin position="31"/>
        <end position="55"/>
    </location>
</feature>
<protein>
    <submittedName>
        <fullName evidence="2">Uncharacterized protein</fullName>
    </submittedName>
</protein>
<feature type="non-terminal residue" evidence="2">
    <location>
        <position position="1"/>
    </location>
</feature>
<proteinExistence type="predicted"/>
<evidence type="ECO:0000313" key="2">
    <source>
        <dbReference type="EMBL" id="MEQ2315430.1"/>
    </source>
</evidence>
<evidence type="ECO:0000256" key="1">
    <source>
        <dbReference type="SAM" id="MobiDB-lite"/>
    </source>
</evidence>